<accession>A0A699RQZ8</accession>
<name>A0A699RQZ8_TANCI</name>
<evidence type="ECO:0000313" key="1">
    <source>
        <dbReference type="EMBL" id="GFC88076.1"/>
    </source>
</evidence>
<dbReference type="GO" id="GO:0016301">
    <property type="term" value="F:kinase activity"/>
    <property type="evidence" value="ECO:0007669"/>
    <property type="project" value="UniProtKB-KW"/>
</dbReference>
<organism evidence="1">
    <name type="scientific">Tanacetum cinerariifolium</name>
    <name type="common">Dalmatian daisy</name>
    <name type="synonym">Chrysanthemum cinerariifolium</name>
    <dbReference type="NCBI Taxonomy" id="118510"/>
    <lineage>
        <taxon>Eukaryota</taxon>
        <taxon>Viridiplantae</taxon>
        <taxon>Streptophyta</taxon>
        <taxon>Embryophyta</taxon>
        <taxon>Tracheophyta</taxon>
        <taxon>Spermatophyta</taxon>
        <taxon>Magnoliopsida</taxon>
        <taxon>eudicotyledons</taxon>
        <taxon>Gunneridae</taxon>
        <taxon>Pentapetalae</taxon>
        <taxon>asterids</taxon>
        <taxon>campanulids</taxon>
        <taxon>Asterales</taxon>
        <taxon>Asteraceae</taxon>
        <taxon>Asteroideae</taxon>
        <taxon>Anthemideae</taxon>
        <taxon>Anthemidinae</taxon>
        <taxon>Tanacetum</taxon>
    </lineage>
</organism>
<reference evidence="1" key="1">
    <citation type="journal article" date="2019" name="Sci. Rep.">
        <title>Draft genome of Tanacetum cinerariifolium, the natural source of mosquito coil.</title>
        <authorList>
            <person name="Yamashiro T."/>
            <person name="Shiraishi A."/>
            <person name="Satake H."/>
            <person name="Nakayama K."/>
        </authorList>
    </citation>
    <scope>NUCLEOTIDE SEQUENCE</scope>
</reference>
<sequence length="205" mass="22407">RNEGEKGLVEGDGPKVVTGGPVASMAILPFVPKVQVGLLVEARFTNLNLEGDLIKSPIIVGSPINFKWQNKDNIVVAKNAQRKDYEGPTTTSLDGPTTTSLDVLNSLSSKIATTKCVGAELFERFKLIAKSDRCNAPYDPGSTGLIPGEMTREVKLFRRVMVTLINGSRVDVPFNSGDFAPKAKLEDEFFLKRGRMVRFNLSDAY</sequence>
<dbReference type="EMBL" id="BKCJ011113671">
    <property type="protein sequence ID" value="GFC88076.1"/>
    <property type="molecule type" value="Genomic_DNA"/>
</dbReference>
<protein>
    <submittedName>
        <fullName evidence="1">Mitogen-activated protein (MAP) kinase kinase kinase Ste11, Cryptococcus</fullName>
    </submittedName>
</protein>
<keyword evidence="1" id="KW-0808">Transferase</keyword>
<proteinExistence type="predicted"/>
<gene>
    <name evidence="1" type="ORF">Tci_860046</name>
</gene>
<keyword evidence="1" id="KW-0418">Kinase</keyword>
<dbReference type="AlphaFoldDB" id="A0A699RQZ8"/>
<comment type="caution">
    <text evidence="1">The sequence shown here is derived from an EMBL/GenBank/DDBJ whole genome shotgun (WGS) entry which is preliminary data.</text>
</comment>
<feature type="non-terminal residue" evidence="1">
    <location>
        <position position="1"/>
    </location>
</feature>